<feature type="domain" description="Bacterial surface antigen (D15)" evidence="7">
    <location>
        <begin position="573"/>
        <end position="749"/>
    </location>
</feature>
<evidence type="ECO:0000256" key="3">
    <source>
        <dbReference type="ARBA" id="ARBA00022729"/>
    </source>
</evidence>
<protein>
    <submittedName>
        <fullName evidence="8">BamA/TamA family outer membrane protein</fullName>
    </submittedName>
</protein>
<gene>
    <name evidence="8" type="ORF">OKE68_00925</name>
</gene>
<dbReference type="GO" id="GO:0019867">
    <property type="term" value="C:outer membrane"/>
    <property type="evidence" value="ECO:0007669"/>
    <property type="project" value="InterPro"/>
</dbReference>
<keyword evidence="4 6" id="KW-0472">Membrane</keyword>
<keyword evidence="5" id="KW-0998">Cell outer membrane</keyword>
<accession>A0AAP3AJ82</accession>
<sequence>MKHIIKQYSIFIHIVYISIFIVGCSGASTLKEGEILYTGAKIKIKSEQLNKNDISELKKGTESKLSPKPNASFLGIRPRLYFYKWAGETKQNKGLRYWIKNKLGEKPILLQDVDREFNKEITVNYAENIGYFNTKVRYDTLTKGRTAKVLYTITPYNRYFIDTVNFLSSTNEEVVEDIKATQKQSLIKPQEPYNLEIIKNERLRIDTYMKENGYYYFSPDNIIIQADSTVGNNKVAVNVKLKDQTPELSKKKFSIDKVIIYPDYSIQNVEKGSIAIPTTTDGLEVYKDMYIIDPEKKFKPQVFDRTMYFHSGEIYNRRDHNLTLKRLINLGVFKFVKNQFIISDSLNNKFDAYYLLTPNNFQSLRMEALGKTNSANFNGGEININWLHRNLFKGAEQLRITAYGGMDVQAGGPRAFSNILRFGGNAQLTFPRIIAPFKFHTSSEFVPRTQVNLGYDYQRRTGQYTLHNFSTSFGYLWKENAQREHDLKIFSATYVNPKSVSNEYKSLAKIYPNLARAIERQLVFGPMYQYTYTNTIIPRTHQFYFRGIADLSANLTGLLSNANVKEGRQKTILGVPFSQYAKLDTDFRYYYNINSKNVLAARLMMGLAYPYGNSITVPFSRQFFVGGSNSIRAFRARTLGPGSYDPRNQQGSFFLDQAGDIRLETNLEYRLNLYRFLNLGLFLDAGNIWLINDDPTRPGAKFGKDWASEIAIGGGLGLRFDFNIFVLRTDLAIPIRVPYYNKGERWRFNHIDFNNSSWRKDNLILNIAIGYPF</sequence>
<comment type="caution">
    <text evidence="8">The sequence shown here is derived from an EMBL/GenBank/DDBJ whole genome shotgun (WGS) entry which is preliminary data.</text>
</comment>
<reference evidence="8" key="1">
    <citation type="submission" date="2022-10" db="EMBL/GenBank/DDBJ databases">
        <title>Sifting through the core-genome to identify putative cross-protective antigens against Riemerella anatipestifer.</title>
        <authorList>
            <person name="Zheng X."/>
            <person name="Zhang W."/>
        </authorList>
    </citation>
    <scope>NUCLEOTIDE SEQUENCE</scope>
    <source>
        <strain evidence="8">ZWRA178</strain>
    </source>
</reference>
<evidence type="ECO:0000313" key="9">
    <source>
        <dbReference type="Proteomes" id="UP001207440"/>
    </source>
</evidence>
<evidence type="ECO:0000259" key="7">
    <source>
        <dbReference type="Pfam" id="PF01103"/>
    </source>
</evidence>
<proteinExistence type="predicted"/>
<organism evidence="8 9">
    <name type="scientific">Riemerella anatipestifer</name>
    <name type="common">Moraxella anatipestifer</name>
    <dbReference type="NCBI Taxonomy" id="34085"/>
    <lineage>
        <taxon>Bacteria</taxon>
        <taxon>Pseudomonadati</taxon>
        <taxon>Bacteroidota</taxon>
        <taxon>Flavobacteriia</taxon>
        <taxon>Flavobacteriales</taxon>
        <taxon>Weeksellaceae</taxon>
        <taxon>Riemerella</taxon>
    </lineage>
</organism>
<evidence type="ECO:0000256" key="2">
    <source>
        <dbReference type="ARBA" id="ARBA00022692"/>
    </source>
</evidence>
<evidence type="ECO:0000256" key="4">
    <source>
        <dbReference type="ARBA" id="ARBA00023136"/>
    </source>
</evidence>
<dbReference type="InterPro" id="IPR039910">
    <property type="entry name" value="D15-like"/>
</dbReference>
<dbReference type="Pfam" id="PF01103">
    <property type="entry name" value="Omp85"/>
    <property type="match status" value="1"/>
</dbReference>
<evidence type="ECO:0000256" key="1">
    <source>
        <dbReference type="ARBA" id="ARBA00004370"/>
    </source>
</evidence>
<dbReference type="PANTHER" id="PTHR12815:SF47">
    <property type="entry name" value="TRANSLOCATION AND ASSEMBLY MODULE SUBUNIT TAMA"/>
    <property type="match status" value="1"/>
</dbReference>
<dbReference type="Gene3D" id="2.40.160.50">
    <property type="entry name" value="membrane protein fhac: a member of the omp85/tpsb transporter family"/>
    <property type="match status" value="1"/>
</dbReference>
<dbReference type="Proteomes" id="UP001207440">
    <property type="component" value="Unassembled WGS sequence"/>
</dbReference>
<dbReference type="RefSeq" id="WP_064969345.1">
    <property type="nucleotide sequence ID" value="NZ_CP029760.1"/>
</dbReference>
<dbReference type="PANTHER" id="PTHR12815">
    <property type="entry name" value="SORTING AND ASSEMBLY MACHINERY SAMM50 PROTEIN FAMILY MEMBER"/>
    <property type="match status" value="1"/>
</dbReference>
<feature type="transmembrane region" description="Helical" evidence="6">
    <location>
        <begin position="7"/>
        <end position="28"/>
    </location>
</feature>
<evidence type="ECO:0000313" key="8">
    <source>
        <dbReference type="EMBL" id="MCW0522883.1"/>
    </source>
</evidence>
<dbReference type="AlphaFoldDB" id="A0AAP3AJ82"/>
<comment type="subcellular location">
    <subcellularLocation>
        <location evidence="1">Membrane</location>
    </subcellularLocation>
</comment>
<keyword evidence="2 6" id="KW-0812">Transmembrane</keyword>
<dbReference type="EMBL" id="JAOZYT010000003">
    <property type="protein sequence ID" value="MCW0522883.1"/>
    <property type="molecule type" value="Genomic_DNA"/>
</dbReference>
<dbReference type="PROSITE" id="PS51257">
    <property type="entry name" value="PROKAR_LIPOPROTEIN"/>
    <property type="match status" value="1"/>
</dbReference>
<evidence type="ECO:0000256" key="6">
    <source>
        <dbReference type="SAM" id="Phobius"/>
    </source>
</evidence>
<keyword evidence="3" id="KW-0732">Signal</keyword>
<dbReference type="InterPro" id="IPR000184">
    <property type="entry name" value="Bac_surfAg_D15"/>
</dbReference>
<keyword evidence="6" id="KW-1133">Transmembrane helix</keyword>
<evidence type="ECO:0000256" key="5">
    <source>
        <dbReference type="ARBA" id="ARBA00023237"/>
    </source>
</evidence>
<name>A0AAP3AJ82_RIEAN</name>